<sequence length="488" mass="52915">MAAEEAERTAGGRRGGGDAAVVRARAVRRALEDLGPLYIKVGQMLSTRPDMVSAAMVEEFQKLHDHVAPSPFAEFEPVLAGELGADWPAGFRDIDTDHPIGTASLAQVYRAVLADGTPAAVKIQRQGVREVMDADMKLLSSLARFAGRRAPRLNAVIDFEAMLAVLFDAMRPELDFVVEARNMKTARKAAAGFKHIAVPEVLRATPRVLVQTLAPGCSIREADPASFPLQERLHIGRDLLAFMYRGYFLDGWFHADPHPGNIFVQPGSPAHLIDWGMVGRIDRSLGTHILRVLLSVAQNDGAALAQAWIELGDATPWAQVSGFRADMVALVPKVADASLEDLDFGLTLTSVLEHSTKRGIKTSPMIAVLGKSFANIEGSIRYLSPELSLLDVFGEELLSIVEGHAMRYVSGPQAVHALLEGIEDSVRTPQQLRGIIRDLAEHRTGVNVAPQRGEAAAVTLAAGAARRLRDAALLTMAILWWRRTHAGQ</sequence>
<dbReference type="AlphaFoldDB" id="A0A918VHQ6"/>
<evidence type="ECO:0000313" key="3">
    <source>
        <dbReference type="EMBL" id="GGZ99788.1"/>
    </source>
</evidence>
<gene>
    <name evidence="3" type="ORF">GCM10010371_68880</name>
</gene>
<dbReference type="InterPro" id="IPR050154">
    <property type="entry name" value="UbiB_kinase"/>
</dbReference>
<evidence type="ECO:0000256" key="1">
    <source>
        <dbReference type="ARBA" id="ARBA00009670"/>
    </source>
</evidence>
<comment type="caution">
    <text evidence="3">The sequence shown here is derived from an EMBL/GenBank/DDBJ whole genome shotgun (WGS) entry which is preliminary data.</text>
</comment>
<reference evidence="3" key="1">
    <citation type="journal article" date="2014" name="Int. J. Syst. Evol. Microbiol.">
        <title>Complete genome sequence of Corynebacterium casei LMG S-19264T (=DSM 44701T), isolated from a smear-ripened cheese.</title>
        <authorList>
            <consortium name="US DOE Joint Genome Institute (JGI-PGF)"/>
            <person name="Walter F."/>
            <person name="Albersmeier A."/>
            <person name="Kalinowski J."/>
            <person name="Ruckert C."/>
        </authorList>
    </citation>
    <scope>NUCLEOTIDE SEQUENCE</scope>
    <source>
        <strain evidence="3">JCM 4834</strain>
    </source>
</reference>
<dbReference type="EMBL" id="BMVX01000055">
    <property type="protein sequence ID" value="GGZ99788.1"/>
    <property type="molecule type" value="Genomic_DNA"/>
</dbReference>
<dbReference type="PANTHER" id="PTHR10566:SF113">
    <property type="entry name" value="PROTEIN ACTIVITY OF BC1 COMPLEX KINASE 7, CHLOROPLASTIC"/>
    <property type="match status" value="1"/>
</dbReference>
<evidence type="ECO:0000259" key="2">
    <source>
        <dbReference type="Pfam" id="PF03109"/>
    </source>
</evidence>
<dbReference type="SUPFAM" id="SSF56112">
    <property type="entry name" value="Protein kinase-like (PK-like)"/>
    <property type="match status" value="1"/>
</dbReference>
<dbReference type="CDD" id="cd05121">
    <property type="entry name" value="ABC1_ADCK3-like"/>
    <property type="match status" value="1"/>
</dbReference>
<dbReference type="Proteomes" id="UP000634660">
    <property type="component" value="Unassembled WGS sequence"/>
</dbReference>
<dbReference type="Pfam" id="PF03109">
    <property type="entry name" value="ABC1"/>
    <property type="match status" value="1"/>
</dbReference>
<name>A0A918VHQ6_9ACTN</name>
<accession>A0A918VHQ6</accession>
<evidence type="ECO:0000313" key="4">
    <source>
        <dbReference type="Proteomes" id="UP000634660"/>
    </source>
</evidence>
<dbReference type="InterPro" id="IPR011009">
    <property type="entry name" value="Kinase-like_dom_sf"/>
</dbReference>
<comment type="similarity">
    <text evidence="1">Belongs to the protein kinase superfamily. ADCK protein kinase family.</text>
</comment>
<organism evidence="3 4">
    <name type="scientific">Streptomyces subrutilus</name>
    <dbReference type="NCBI Taxonomy" id="36818"/>
    <lineage>
        <taxon>Bacteria</taxon>
        <taxon>Bacillati</taxon>
        <taxon>Actinomycetota</taxon>
        <taxon>Actinomycetes</taxon>
        <taxon>Kitasatosporales</taxon>
        <taxon>Streptomycetaceae</taxon>
        <taxon>Streptomyces</taxon>
    </lineage>
</organism>
<dbReference type="PANTHER" id="PTHR10566">
    <property type="entry name" value="CHAPERONE-ACTIVITY OF BC1 COMPLEX CABC1 -RELATED"/>
    <property type="match status" value="1"/>
</dbReference>
<proteinExistence type="inferred from homology"/>
<protein>
    <submittedName>
        <fullName evidence="3">ATP/GTP-binding protein</fullName>
    </submittedName>
</protein>
<dbReference type="InterPro" id="IPR004147">
    <property type="entry name" value="ABC1_dom"/>
</dbReference>
<reference evidence="3" key="2">
    <citation type="submission" date="2020-09" db="EMBL/GenBank/DDBJ databases">
        <authorList>
            <person name="Sun Q."/>
            <person name="Ohkuma M."/>
        </authorList>
    </citation>
    <scope>NUCLEOTIDE SEQUENCE</scope>
    <source>
        <strain evidence="3">JCM 4834</strain>
    </source>
</reference>
<feature type="domain" description="ABC1 atypical kinase-like" evidence="2">
    <location>
        <begin position="62"/>
        <end position="306"/>
    </location>
</feature>